<dbReference type="InterPro" id="IPR050281">
    <property type="entry name" value="Flavin_monoamine_oxidase"/>
</dbReference>
<dbReference type="PANTHER" id="PTHR10742">
    <property type="entry name" value="FLAVIN MONOAMINE OXIDASE"/>
    <property type="match status" value="1"/>
</dbReference>
<evidence type="ECO:0000256" key="8">
    <source>
        <dbReference type="ARBA" id="ARBA00047321"/>
    </source>
</evidence>
<dbReference type="RefSeq" id="WP_130538936.1">
    <property type="nucleotide sequence ID" value="NZ_CP042431.1"/>
</dbReference>
<evidence type="ECO:0000259" key="10">
    <source>
        <dbReference type="Pfam" id="PF01593"/>
    </source>
</evidence>
<evidence type="ECO:0000256" key="5">
    <source>
        <dbReference type="ARBA" id="ARBA00017871"/>
    </source>
</evidence>
<feature type="binding site" evidence="9">
    <location>
        <begin position="33"/>
        <end position="34"/>
    </location>
    <ligand>
        <name>FAD</name>
        <dbReference type="ChEBI" id="CHEBI:57692"/>
    </ligand>
</feature>
<comment type="pathway">
    <text evidence="2">Plant hormone metabolism; auxin biosynthesis.</text>
</comment>
<evidence type="ECO:0000256" key="4">
    <source>
        <dbReference type="ARBA" id="ARBA00012535"/>
    </source>
</evidence>
<dbReference type="PANTHER" id="PTHR10742:SF410">
    <property type="entry name" value="LYSINE-SPECIFIC HISTONE DEMETHYLASE 2"/>
    <property type="match status" value="1"/>
</dbReference>
<dbReference type="Pfam" id="PF01593">
    <property type="entry name" value="Amino_oxidase"/>
    <property type="match status" value="1"/>
</dbReference>
<dbReference type="GO" id="GO:0050361">
    <property type="term" value="F:tryptophan 2-monooxygenase activity"/>
    <property type="evidence" value="ECO:0007669"/>
    <property type="project" value="UniProtKB-EC"/>
</dbReference>
<dbReference type="PRINTS" id="PR00757">
    <property type="entry name" value="AMINEOXDASEF"/>
</dbReference>
<keyword evidence="6" id="KW-0560">Oxidoreductase</keyword>
<comment type="catalytic activity">
    <reaction evidence="8">
        <text>L-tryptophan + O2 = indole-3-acetamide + CO2 + H2O</text>
        <dbReference type="Rhea" id="RHEA:16165"/>
        <dbReference type="ChEBI" id="CHEBI:15377"/>
        <dbReference type="ChEBI" id="CHEBI:15379"/>
        <dbReference type="ChEBI" id="CHEBI:16031"/>
        <dbReference type="ChEBI" id="CHEBI:16526"/>
        <dbReference type="ChEBI" id="CHEBI:57912"/>
        <dbReference type="EC" id="1.13.12.3"/>
    </reaction>
</comment>
<evidence type="ECO:0000313" key="11">
    <source>
        <dbReference type="EMBL" id="RZS74474.1"/>
    </source>
</evidence>
<evidence type="ECO:0000256" key="6">
    <source>
        <dbReference type="ARBA" id="ARBA00023002"/>
    </source>
</evidence>
<dbReference type="InterPro" id="IPR036188">
    <property type="entry name" value="FAD/NAD-bd_sf"/>
</dbReference>
<evidence type="ECO:0000256" key="9">
    <source>
        <dbReference type="PIRSR" id="PIRSR601613-1"/>
    </source>
</evidence>
<keyword evidence="12" id="KW-1185">Reference proteome</keyword>
<keyword evidence="7" id="KW-0073">Auxin biosynthesis</keyword>
<dbReference type="InterPro" id="IPR002937">
    <property type="entry name" value="Amino_oxidase"/>
</dbReference>
<gene>
    <name evidence="11" type="ORF">EV199_0322</name>
</gene>
<comment type="caution">
    <text evidence="11">The sequence shown here is derived from an EMBL/GenBank/DDBJ whole genome shotgun (WGS) entry which is preliminary data.</text>
</comment>
<accession>A0A4Q7N1L6</accession>
<dbReference type="SUPFAM" id="SSF54373">
    <property type="entry name" value="FAD-linked reductases, C-terminal domain"/>
    <property type="match status" value="1"/>
</dbReference>
<feature type="binding site" evidence="9">
    <location>
        <position position="202"/>
    </location>
    <ligand>
        <name>FAD</name>
        <dbReference type="ChEBI" id="CHEBI:57692"/>
    </ligand>
</feature>
<dbReference type="EC" id="1.13.12.3" evidence="4"/>
<sequence>MEQYEFIIVGAGAAGLMAARELAKAGKKTLLLEARDRIGGRIHTISVGDKDHIEYGAEFIHGDLPLTKSLLKEAGLEFHQTEGSWWQFRNGELQQSQEIIPDWEVFTEKLRSLQEDLPLLDFLELYFSDPRYTALCEAAVRFATGYDTADPADASTFALREEWLAEEDSPQYRINKGYRSLMEFLRDDYLKHGGQLLLSTPVRELHWEMQPIKLITACKQQFLAQKAIITIPLNVLKATLSYEGAIQFFPAITEYMEAVQKIGMGAIIKILLRFDHPFWIEQEEKLHNLQFILSEEPVPTWWTQFPQQSAVLTGWLGGPPAKEWANAGKERLLNLSINSLANIFNRDATELNAMLRESEIIDWTSDPYTLGSYTYATVETAAVMDFLQRPIADTIYFAGEAFYKGPLIGTVEAALTSGKKIAEKSNMP</sequence>
<comment type="similarity">
    <text evidence="3">Belongs to the tryptophan 2-monooxygenase family.</text>
</comment>
<dbReference type="InterPro" id="IPR001613">
    <property type="entry name" value="Flavin_amine_oxidase"/>
</dbReference>
<comment type="cofactor">
    <cofactor evidence="1">
        <name>FAD</name>
        <dbReference type="ChEBI" id="CHEBI:57692"/>
    </cofactor>
</comment>
<evidence type="ECO:0000313" key="12">
    <source>
        <dbReference type="Proteomes" id="UP000293874"/>
    </source>
</evidence>
<evidence type="ECO:0000256" key="7">
    <source>
        <dbReference type="ARBA" id="ARBA00023070"/>
    </source>
</evidence>
<evidence type="ECO:0000256" key="1">
    <source>
        <dbReference type="ARBA" id="ARBA00001974"/>
    </source>
</evidence>
<reference evidence="11 12" key="1">
    <citation type="submission" date="2019-02" db="EMBL/GenBank/DDBJ databases">
        <title>Genomic Encyclopedia of Type Strains, Phase IV (KMG-IV): sequencing the most valuable type-strain genomes for metagenomic binning, comparative biology and taxonomic classification.</title>
        <authorList>
            <person name="Goeker M."/>
        </authorList>
    </citation>
    <scope>NUCLEOTIDE SEQUENCE [LARGE SCALE GENOMIC DNA]</scope>
    <source>
        <strain evidence="11 12">DSM 18116</strain>
    </source>
</reference>
<evidence type="ECO:0000256" key="2">
    <source>
        <dbReference type="ARBA" id="ARBA00004814"/>
    </source>
</evidence>
<dbReference type="Proteomes" id="UP000293874">
    <property type="component" value="Unassembled WGS sequence"/>
</dbReference>
<feature type="domain" description="Amine oxidase" evidence="10">
    <location>
        <begin position="14"/>
        <end position="423"/>
    </location>
</feature>
<evidence type="ECO:0000256" key="3">
    <source>
        <dbReference type="ARBA" id="ARBA00005833"/>
    </source>
</evidence>
<dbReference type="OrthoDB" id="56323at2"/>
<dbReference type="EMBL" id="SGXA01000001">
    <property type="protein sequence ID" value="RZS74474.1"/>
    <property type="molecule type" value="Genomic_DNA"/>
</dbReference>
<proteinExistence type="inferred from homology"/>
<name>A0A4Q7N1L6_9BACT</name>
<organism evidence="11 12">
    <name type="scientific">Pseudobacter ginsenosidimutans</name>
    <dbReference type="NCBI Taxonomy" id="661488"/>
    <lineage>
        <taxon>Bacteria</taxon>
        <taxon>Pseudomonadati</taxon>
        <taxon>Bacteroidota</taxon>
        <taxon>Chitinophagia</taxon>
        <taxon>Chitinophagales</taxon>
        <taxon>Chitinophagaceae</taxon>
        <taxon>Pseudobacter</taxon>
    </lineage>
</organism>
<dbReference type="SUPFAM" id="SSF51905">
    <property type="entry name" value="FAD/NAD(P)-binding domain"/>
    <property type="match status" value="1"/>
</dbReference>
<dbReference type="GO" id="GO:0009851">
    <property type="term" value="P:auxin biosynthetic process"/>
    <property type="evidence" value="ECO:0007669"/>
    <property type="project" value="UniProtKB-KW"/>
</dbReference>
<dbReference type="AlphaFoldDB" id="A0A4Q7N1L6"/>
<protein>
    <recommendedName>
        <fullName evidence="5">Tryptophan 2-monooxygenase</fullName>
        <ecNumber evidence="4">1.13.12.3</ecNumber>
    </recommendedName>
</protein>
<dbReference type="Gene3D" id="3.50.50.60">
    <property type="entry name" value="FAD/NAD(P)-binding domain"/>
    <property type="match status" value="1"/>
</dbReference>